<accession>A0AAU7CW98</accession>
<organism evidence="1">
    <name type="scientific">Edaphobacter paludis</name>
    <dbReference type="NCBI Taxonomy" id="3035702"/>
    <lineage>
        <taxon>Bacteria</taxon>
        <taxon>Pseudomonadati</taxon>
        <taxon>Acidobacteriota</taxon>
        <taxon>Terriglobia</taxon>
        <taxon>Terriglobales</taxon>
        <taxon>Acidobacteriaceae</taxon>
        <taxon>Edaphobacter</taxon>
    </lineage>
</organism>
<sequence length="290" mass="32514">MMDEYNLSEIQERVNAARDNFIGALESYRSYDGRQIIDRFLAKFKHRSEATEAIERETEQLISGFNSTSASLAMDIDILLMRMQNTALGLTVYVMRGGIEKMGEAVEVPPGTSALDLVVAQMAGFKEAQKAFVESGEWAKKKAYLIGVHAERVQLMAADIIRLRTLTLRGFKDENVGTSFKDLIEQIRDKQYARTGIVLFDAAFDRILDVMKELALYVAEKNPMVELWNLAKKIGKAIKGKAPDTSGGGTELMNELLSQLRRESTILQDLMNTFNDAMKELDSVDQALRA</sequence>
<reference evidence="1" key="1">
    <citation type="submission" date="2023-03" db="EMBL/GenBank/DDBJ databases">
        <title>Edaphobacter sp.</title>
        <authorList>
            <person name="Huber K.J."/>
            <person name="Papendorf J."/>
            <person name="Pilke C."/>
            <person name="Bunk B."/>
            <person name="Sproeer C."/>
            <person name="Pester M."/>
        </authorList>
    </citation>
    <scope>NUCLEOTIDE SEQUENCE</scope>
    <source>
        <strain evidence="1">DSM 109919</strain>
    </source>
</reference>
<protein>
    <submittedName>
        <fullName evidence="1">Uncharacterized protein</fullName>
    </submittedName>
</protein>
<dbReference type="EMBL" id="CP121194">
    <property type="protein sequence ID" value="XBH09288.1"/>
    <property type="molecule type" value="Genomic_DNA"/>
</dbReference>
<evidence type="ECO:0000313" key="1">
    <source>
        <dbReference type="EMBL" id="XBH09288.1"/>
    </source>
</evidence>
<proteinExistence type="predicted"/>
<dbReference type="KEGG" id="epl:P4G45_12440"/>
<dbReference type="RefSeq" id="WP_348266801.1">
    <property type="nucleotide sequence ID" value="NZ_CP121194.1"/>
</dbReference>
<name>A0AAU7CW98_9BACT</name>
<gene>
    <name evidence="1" type="ORF">P4G45_12440</name>
</gene>
<dbReference type="AlphaFoldDB" id="A0AAU7CW98"/>